<feature type="transmembrane region" description="Helical" evidence="7">
    <location>
        <begin position="64"/>
        <end position="84"/>
    </location>
</feature>
<feature type="transmembrane region" description="Helical" evidence="7">
    <location>
        <begin position="176"/>
        <end position="197"/>
    </location>
</feature>
<dbReference type="PIRSF" id="PIRSF006060">
    <property type="entry name" value="AA_transporter"/>
    <property type="match status" value="1"/>
</dbReference>
<evidence type="ECO:0000256" key="1">
    <source>
        <dbReference type="ARBA" id="ARBA00004141"/>
    </source>
</evidence>
<dbReference type="Proteomes" id="UP000419138">
    <property type="component" value="Unassembled WGS sequence"/>
</dbReference>
<protein>
    <submittedName>
        <fullName evidence="8">Amino acid permease</fullName>
    </submittedName>
</protein>
<feature type="transmembrane region" description="Helical" evidence="7">
    <location>
        <begin position="314"/>
        <end position="341"/>
    </location>
</feature>
<feature type="compositionally biased region" description="Basic and acidic residues" evidence="6">
    <location>
        <begin position="14"/>
        <end position="25"/>
    </location>
</feature>
<dbReference type="OrthoDB" id="8274074at2"/>
<feature type="transmembrane region" description="Helical" evidence="7">
    <location>
        <begin position="388"/>
        <end position="412"/>
    </location>
</feature>
<dbReference type="PANTHER" id="PTHR45649">
    <property type="entry name" value="AMINO-ACID PERMEASE BAT1"/>
    <property type="match status" value="1"/>
</dbReference>
<dbReference type="PANTHER" id="PTHR45649:SF26">
    <property type="entry name" value="OS04G0435100 PROTEIN"/>
    <property type="match status" value="1"/>
</dbReference>
<keyword evidence="2" id="KW-0813">Transport</keyword>
<evidence type="ECO:0000313" key="9">
    <source>
        <dbReference type="Proteomes" id="UP000419138"/>
    </source>
</evidence>
<feature type="transmembrane region" description="Helical" evidence="7">
    <location>
        <begin position="362"/>
        <end position="382"/>
    </location>
</feature>
<keyword evidence="4 7" id="KW-1133">Transmembrane helix</keyword>
<dbReference type="Gene3D" id="1.20.1740.10">
    <property type="entry name" value="Amino acid/polyamine transporter I"/>
    <property type="match status" value="1"/>
</dbReference>
<keyword evidence="9" id="KW-1185">Reference proteome</keyword>
<sequence>MATDESVETSAASEPHKESTSPRGMGRELGRYASFAMAFGFVSIATGIFTTYGSVLNSSGPRGIFAWPISVIGQLSVALVFGALAARIPVNGYAYQWVSRLVNPVWGWIMGWISFSFLGVVVVAVDYTVASTILPELLQYQGTQQNAWAITAVVILLQSVLVAASTKLTHQVNKTAVTVQLVGMIALTVLLFAVGAYTGKLDFSTLFTSAPAAESGYYSLGSADHAGPFALAFLLGAFTIVGFESAANLAEETRDPARVIPKAMVQAVVSLGILGFLFLIAITALIEDPAKLAESGTPVATVITAVLGSAVGKALLALVVVSIFSCGLVITLSGTRLVWAMSRDERFPGWRALRRIHPARGTPLNATLFVFLVAEVILAGFAMTTDALFSLFSAATMLPAIIYAGTVFMYIVKRRTLPPTQGFSLGRWEIPVIVVASVWLAYELLIFRDAAFRDPWLYVLLLFAIGAVYLVFLLVKRGVAGLTMPDMVNVDRVLDEVDETTADGVPAQDRGAVR</sequence>
<evidence type="ECO:0000256" key="7">
    <source>
        <dbReference type="SAM" id="Phobius"/>
    </source>
</evidence>
<keyword evidence="5 7" id="KW-0472">Membrane</keyword>
<feature type="transmembrane region" description="Helical" evidence="7">
    <location>
        <begin position="456"/>
        <end position="475"/>
    </location>
</feature>
<dbReference type="AlphaFoldDB" id="A0A646KD26"/>
<dbReference type="GO" id="GO:0016020">
    <property type="term" value="C:membrane"/>
    <property type="evidence" value="ECO:0007669"/>
    <property type="project" value="UniProtKB-SubCell"/>
</dbReference>
<keyword evidence="3 7" id="KW-0812">Transmembrane</keyword>
<comment type="subcellular location">
    <subcellularLocation>
        <location evidence="1">Membrane</location>
        <topology evidence="1">Multi-pass membrane protein</topology>
    </subcellularLocation>
</comment>
<dbReference type="InterPro" id="IPR002293">
    <property type="entry name" value="AA/rel_permease1"/>
</dbReference>
<feature type="transmembrane region" description="Helical" evidence="7">
    <location>
        <begin position="32"/>
        <end position="52"/>
    </location>
</feature>
<comment type="caution">
    <text evidence="8">The sequence shown here is derived from an EMBL/GenBank/DDBJ whole genome shotgun (WGS) entry which is preliminary data.</text>
</comment>
<proteinExistence type="predicted"/>
<feature type="transmembrane region" description="Helical" evidence="7">
    <location>
        <begin position="424"/>
        <end position="444"/>
    </location>
</feature>
<feature type="transmembrane region" description="Helical" evidence="7">
    <location>
        <begin position="105"/>
        <end position="125"/>
    </location>
</feature>
<feature type="transmembrane region" description="Helical" evidence="7">
    <location>
        <begin position="145"/>
        <end position="164"/>
    </location>
</feature>
<dbReference type="RefSeq" id="WP_153521580.1">
    <property type="nucleotide sequence ID" value="NZ_JBEPDZ010000040.1"/>
</dbReference>
<feature type="transmembrane region" description="Helical" evidence="7">
    <location>
        <begin position="264"/>
        <end position="286"/>
    </location>
</feature>
<dbReference type="EMBL" id="VCLA01000061">
    <property type="protein sequence ID" value="MQT00104.1"/>
    <property type="molecule type" value="Genomic_DNA"/>
</dbReference>
<feature type="transmembrane region" description="Helical" evidence="7">
    <location>
        <begin position="225"/>
        <end position="243"/>
    </location>
</feature>
<gene>
    <name evidence="8" type="ORF">FF041_07675</name>
</gene>
<organism evidence="8 9">
    <name type="scientific">Streptomyces jumonjinensis</name>
    <dbReference type="NCBI Taxonomy" id="1945"/>
    <lineage>
        <taxon>Bacteria</taxon>
        <taxon>Bacillati</taxon>
        <taxon>Actinomycetota</taxon>
        <taxon>Actinomycetes</taxon>
        <taxon>Kitasatosporales</taxon>
        <taxon>Streptomycetaceae</taxon>
        <taxon>Streptomyces</taxon>
    </lineage>
</organism>
<reference evidence="8 9" key="1">
    <citation type="submission" date="2019-05" db="EMBL/GenBank/DDBJ databases">
        <title>Comparative genomics and metabolomics analyses of clavulanic acid producing Streptomyces species provides insight into specialized metabolism and evolution of beta-lactam biosynthetic gene clusters.</title>
        <authorList>
            <person name="Moore M.A."/>
            <person name="Cruz-Morales P."/>
            <person name="Barona Gomez F."/>
            <person name="Kapil T."/>
        </authorList>
    </citation>
    <scope>NUCLEOTIDE SEQUENCE [LARGE SCALE GENOMIC DNA]</scope>
    <source>
        <strain evidence="8 9">NRRL 5741</strain>
    </source>
</reference>
<dbReference type="GO" id="GO:0022857">
    <property type="term" value="F:transmembrane transporter activity"/>
    <property type="evidence" value="ECO:0007669"/>
    <property type="project" value="InterPro"/>
</dbReference>
<name>A0A646KD26_STRJU</name>
<feature type="region of interest" description="Disordered" evidence="6">
    <location>
        <begin position="1"/>
        <end position="25"/>
    </location>
</feature>
<evidence type="ECO:0000256" key="5">
    <source>
        <dbReference type="ARBA" id="ARBA00023136"/>
    </source>
</evidence>
<evidence type="ECO:0000256" key="3">
    <source>
        <dbReference type="ARBA" id="ARBA00022692"/>
    </source>
</evidence>
<evidence type="ECO:0000313" key="8">
    <source>
        <dbReference type="EMBL" id="MQT00104.1"/>
    </source>
</evidence>
<accession>A0A646KD26</accession>
<evidence type="ECO:0000256" key="2">
    <source>
        <dbReference type="ARBA" id="ARBA00022448"/>
    </source>
</evidence>
<dbReference type="Pfam" id="PF13520">
    <property type="entry name" value="AA_permease_2"/>
    <property type="match status" value="1"/>
</dbReference>
<evidence type="ECO:0000256" key="6">
    <source>
        <dbReference type="SAM" id="MobiDB-lite"/>
    </source>
</evidence>
<evidence type="ECO:0000256" key="4">
    <source>
        <dbReference type="ARBA" id="ARBA00022989"/>
    </source>
</evidence>